<name>A0ABU7H226_9SPHI</name>
<accession>A0ABU7H226</accession>
<evidence type="ECO:0008006" key="3">
    <source>
        <dbReference type="Google" id="ProtNLM"/>
    </source>
</evidence>
<sequence>MINSCKKEGVLNEVVNSSLKEKNIELYNTPKITKISLNNFRKKVNPDLLGTLKDAFIETKSMEKLMSVNINEAYTGLELHTDSIKVLTGQDFTSYIFAVKSKYKYSTTFQNLTIVEKDGKLSSFITTYTPTKKWIRASKTKNTGKFEGKITFTPINLDGTTPLPNSYTQNSAIGKYLSSTSPLLDKVASMPVDCSVYPVYYDVPYKCSSGMHWPWEDGCALFGPDAAGYGTAFSYVTVCDGSPGGGGPTSPTTPPDYEPCPSEPDPINFNGAFRERFASIPAPCDLNDDDFDEWDIRNKVEDPCLKGMVNDILLGSVENDISLLVKSVYGQNGNVNLEIFDSANLSNMDDATTSITLPPSLDAKITLNKTVLSNASKEYIAATILHEALHAYTRSYDFGSSHQNHELLASKYVSTMTDILVATFGIDRNTALSLSWVGLASTSTFSNPPASIQVPANHATIAFNHRNNALTNVGTGCN</sequence>
<dbReference type="EMBL" id="JAZDQU010000002">
    <property type="protein sequence ID" value="MEE1885273.1"/>
    <property type="molecule type" value="Genomic_DNA"/>
</dbReference>
<comment type="caution">
    <text evidence="1">The sequence shown here is derived from an EMBL/GenBank/DDBJ whole genome shotgun (WGS) entry which is preliminary data.</text>
</comment>
<evidence type="ECO:0000313" key="1">
    <source>
        <dbReference type="EMBL" id="MEE1885273.1"/>
    </source>
</evidence>
<evidence type="ECO:0000313" key="2">
    <source>
        <dbReference type="Proteomes" id="UP001337681"/>
    </source>
</evidence>
<keyword evidence="2" id="KW-1185">Reference proteome</keyword>
<proteinExistence type="predicted"/>
<dbReference type="RefSeq" id="WP_330146173.1">
    <property type="nucleotide sequence ID" value="NZ_JAZDQU010000002.1"/>
</dbReference>
<gene>
    <name evidence="1" type="ORF">VRU49_07555</name>
</gene>
<organism evidence="1 2">
    <name type="scientific">Pedobacter flavus</name>
    <dbReference type="NCBI Taxonomy" id="3113906"/>
    <lineage>
        <taxon>Bacteria</taxon>
        <taxon>Pseudomonadati</taxon>
        <taxon>Bacteroidota</taxon>
        <taxon>Sphingobacteriia</taxon>
        <taxon>Sphingobacteriales</taxon>
        <taxon>Sphingobacteriaceae</taxon>
        <taxon>Pedobacter</taxon>
    </lineage>
</organism>
<reference evidence="1 2" key="1">
    <citation type="submission" date="2024-01" db="EMBL/GenBank/DDBJ databases">
        <title>Pedobacter sp. nov., isolated from oil-contaminated soil.</title>
        <authorList>
            <person name="Le N.T.T."/>
        </authorList>
    </citation>
    <scope>NUCLEOTIDE SEQUENCE [LARGE SCALE GENOMIC DNA]</scope>
    <source>
        <strain evidence="1 2">VNH31</strain>
    </source>
</reference>
<dbReference type="Proteomes" id="UP001337681">
    <property type="component" value="Unassembled WGS sequence"/>
</dbReference>
<protein>
    <recommendedName>
        <fullName evidence="3">SprT-like domain-containing protein</fullName>
    </recommendedName>
</protein>